<evidence type="ECO:0000313" key="16">
    <source>
        <dbReference type="EMBL" id="QNM12545.1"/>
    </source>
</evidence>
<dbReference type="GO" id="GO:0016301">
    <property type="term" value="F:kinase activity"/>
    <property type="evidence" value="ECO:0007669"/>
    <property type="project" value="UniProtKB-KW"/>
</dbReference>
<dbReference type="NCBIfam" id="TIGR00830">
    <property type="entry name" value="PTBA"/>
    <property type="match status" value="1"/>
</dbReference>
<feature type="transmembrane region" description="Helical" evidence="12">
    <location>
        <begin position="183"/>
        <end position="202"/>
    </location>
</feature>
<dbReference type="PROSITE" id="PS51098">
    <property type="entry name" value="PTS_EIIB_TYPE_1"/>
    <property type="match status" value="1"/>
</dbReference>
<feature type="transmembrane region" description="Helical" evidence="12">
    <location>
        <begin position="214"/>
        <end position="240"/>
    </location>
</feature>
<dbReference type="GO" id="GO:0009401">
    <property type="term" value="P:phosphoenolpyruvate-dependent sugar phosphotransferase system"/>
    <property type="evidence" value="ECO:0007669"/>
    <property type="project" value="UniProtKB-KW"/>
</dbReference>
<reference evidence="16 17" key="1">
    <citation type="submission" date="2020-08" db="EMBL/GenBank/DDBJ databases">
        <authorList>
            <person name="Liu C."/>
            <person name="Sun Q."/>
        </authorList>
    </citation>
    <scope>NUCLEOTIDE SEQUENCE [LARGE SCALE GENOMIC DNA]</scope>
    <source>
        <strain evidence="16 17">NSJ-61</strain>
    </source>
</reference>
<keyword evidence="7 12" id="KW-0812">Transmembrane</keyword>
<evidence type="ECO:0000259" key="14">
    <source>
        <dbReference type="PROSITE" id="PS51098"/>
    </source>
</evidence>
<dbReference type="Pfam" id="PF00367">
    <property type="entry name" value="PTS_EIIB"/>
    <property type="match status" value="1"/>
</dbReference>
<dbReference type="InterPro" id="IPR001996">
    <property type="entry name" value="PTS_IIB_1"/>
</dbReference>
<evidence type="ECO:0000256" key="11">
    <source>
        <dbReference type="PROSITE-ProRule" id="PRU00421"/>
    </source>
</evidence>
<evidence type="ECO:0000256" key="5">
    <source>
        <dbReference type="ARBA" id="ARBA00022679"/>
    </source>
</evidence>
<dbReference type="CDD" id="cd00212">
    <property type="entry name" value="PTS_IIB_glc"/>
    <property type="match status" value="1"/>
</dbReference>
<keyword evidence="8" id="KW-0418">Kinase</keyword>
<gene>
    <name evidence="16" type="ORF">H9Q80_00885</name>
</gene>
<feature type="transmembrane region" description="Helical" evidence="12">
    <location>
        <begin position="396"/>
        <end position="418"/>
    </location>
</feature>
<evidence type="ECO:0000256" key="12">
    <source>
        <dbReference type="SAM" id="Phobius"/>
    </source>
</evidence>
<dbReference type="InterPro" id="IPR011055">
    <property type="entry name" value="Dup_hybrid_motif"/>
</dbReference>
<evidence type="ECO:0000256" key="3">
    <source>
        <dbReference type="ARBA" id="ARBA00022475"/>
    </source>
</evidence>
<protein>
    <submittedName>
        <fullName evidence="16">PTS glucose transporter subunit IIA</fullName>
    </submittedName>
</protein>
<dbReference type="RefSeq" id="WP_117452910.1">
    <property type="nucleotide sequence ID" value="NZ_CP060636.1"/>
</dbReference>
<keyword evidence="2" id="KW-0813">Transport</keyword>
<feature type="domain" description="PTS EIIB type-1" evidence="14">
    <location>
        <begin position="4"/>
        <end position="87"/>
    </location>
</feature>
<dbReference type="PROSITE" id="PS00371">
    <property type="entry name" value="PTS_EIIA_TYPE_1_HIS"/>
    <property type="match status" value="1"/>
</dbReference>
<dbReference type="EMBL" id="CP060636">
    <property type="protein sequence ID" value="QNM12545.1"/>
    <property type="molecule type" value="Genomic_DNA"/>
</dbReference>
<feature type="transmembrane region" description="Helical" evidence="12">
    <location>
        <begin position="337"/>
        <end position="357"/>
    </location>
</feature>
<dbReference type="Proteomes" id="UP000515856">
    <property type="component" value="Chromosome"/>
</dbReference>
<organism evidence="16 17">
    <name type="scientific">[Eubacterium] hominis</name>
    <dbReference type="NCBI Taxonomy" id="2764325"/>
    <lineage>
        <taxon>Bacteria</taxon>
        <taxon>Bacillati</taxon>
        <taxon>Bacillota</taxon>
        <taxon>Erysipelotrichia</taxon>
        <taxon>Erysipelotrichales</taxon>
        <taxon>Erysipelotrichaceae</taxon>
        <taxon>Amedibacillus</taxon>
    </lineage>
</organism>
<feature type="transmembrane region" description="Helical" evidence="12">
    <location>
        <begin position="369"/>
        <end position="389"/>
    </location>
</feature>
<dbReference type="Pfam" id="PF02378">
    <property type="entry name" value="PTS_EIIC"/>
    <property type="match status" value="1"/>
</dbReference>
<accession>A0A7G9GP13</accession>
<feature type="domain" description="PTS EIIC type-1" evidence="15">
    <location>
        <begin position="119"/>
        <end position="475"/>
    </location>
</feature>
<dbReference type="InterPro" id="IPR001127">
    <property type="entry name" value="PTS_EIIA_1_perm"/>
</dbReference>
<dbReference type="FunFam" id="3.30.1360.60:FF:000001">
    <property type="entry name" value="PTS system glucose-specific IIBC component PtsG"/>
    <property type="match status" value="1"/>
</dbReference>
<dbReference type="GO" id="GO:0015771">
    <property type="term" value="P:trehalose transport"/>
    <property type="evidence" value="ECO:0007669"/>
    <property type="project" value="TreeGrafter"/>
</dbReference>
<dbReference type="PROSITE" id="PS51093">
    <property type="entry name" value="PTS_EIIA_TYPE_1"/>
    <property type="match status" value="1"/>
</dbReference>
<dbReference type="InterPro" id="IPR050558">
    <property type="entry name" value="PTS_Sugar-Specific_Components"/>
</dbReference>
<dbReference type="GO" id="GO:0008982">
    <property type="term" value="F:protein-N(PI)-phosphohistidine-sugar phosphotransferase activity"/>
    <property type="evidence" value="ECO:0007669"/>
    <property type="project" value="InterPro"/>
</dbReference>
<evidence type="ECO:0000259" key="13">
    <source>
        <dbReference type="PROSITE" id="PS51093"/>
    </source>
</evidence>
<feature type="transmembrane region" description="Helical" evidence="12">
    <location>
        <begin position="252"/>
        <end position="274"/>
    </location>
</feature>
<evidence type="ECO:0000256" key="2">
    <source>
        <dbReference type="ARBA" id="ARBA00022448"/>
    </source>
</evidence>
<evidence type="ECO:0000256" key="6">
    <source>
        <dbReference type="ARBA" id="ARBA00022683"/>
    </source>
</evidence>
<feature type="transmembrane region" description="Helical" evidence="12">
    <location>
        <begin position="148"/>
        <end position="171"/>
    </location>
</feature>
<dbReference type="NCBIfam" id="TIGR00826">
    <property type="entry name" value="EIIB_glc"/>
    <property type="match status" value="1"/>
</dbReference>
<dbReference type="GO" id="GO:0090589">
    <property type="term" value="F:protein-phosphocysteine-trehalose phosphotransferase system transporter activity"/>
    <property type="evidence" value="ECO:0007669"/>
    <property type="project" value="TreeGrafter"/>
</dbReference>
<dbReference type="SUPFAM" id="SSF51261">
    <property type="entry name" value="Duplicated hybrid motif"/>
    <property type="match status" value="1"/>
</dbReference>
<dbReference type="GO" id="GO:0005886">
    <property type="term" value="C:plasma membrane"/>
    <property type="evidence" value="ECO:0007669"/>
    <property type="project" value="UniProtKB-SubCell"/>
</dbReference>
<dbReference type="Gene3D" id="3.30.1360.60">
    <property type="entry name" value="Glucose permease domain IIB"/>
    <property type="match status" value="1"/>
</dbReference>
<proteinExistence type="predicted"/>
<dbReference type="KEGG" id="ehn:H9Q80_00885"/>
<evidence type="ECO:0000256" key="7">
    <source>
        <dbReference type="ARBA" id="ARBA00022692"/>
    </source>
</evidence>
<keyword evidence="9 12" id="KW-1133">Transmembrane helix</keyword>
<keyword evidence="17" id="KW-1185">Reference proteome</keyword>
<feature type="active site" description="Phosphocysteine intermediate; for EIIB activity" evidence="11">
    <location>
        <position position="26"/>
    </location>
</feature>
<feature type="domain" description="PTS EIIA type-1" evidence="13">
    <location>
        <begin position="494"/>
        <end position="598"/>
    </location>
</feature>
<dbReference type="PROSITE" id="PS51103">
    <property type="entry name" value="PTS_EIIC_TYPE_1"/>
    <property type="match status" value="1"/>
</dbReference>
<comment type="subcellular location">
    <subcellularLocation>
        <location evidence="1">Cell membrane</location>
        <topology evidence="1">Multi-pass membrane protein</topology>
    </subcellularLocation>
</comment>
<evidence type="ECO:0000256" key="1">
    <source>
        <dbReference type="ARBA" id="ARBA00004651"/>
    </source>
</evidence>
<dbReference type="PROSITE" id="PS01035">
    <property type="entry name" value="PTS_EIIB_TYPE_1_CYS"/>
    <property type="match status" value="1"/>
</dbReference>
<keyword evidence="3" id="KW-1003">Cell membrane</keyword>
<keyword evidence="10 12" id="KW-0472">Membrane</keyword>
<evidence type="ECO:0000256" key="8">
    <source>
        <dbReference type="ARBA" id="ARBA00022777"/>
    </source>
</evidence>
<feature type="transmembrane region" description="Helical" evidence="12">
    <location>
        <begin position="294"/>
        <end position="317"/>
    </location>
</feature>
<evidence type="ECO:0000256" key="10">
    <source>
        <dbReference type="ARBA" id="ARBA00023136"/>
    </source>
</evidence>
<evidence type="ECO:0000256" key="9">
    <source>
        <dbReference type="ARBA" id="ARBA00022989"/>
    </source>
</evidence>
<dbReference type="InterPro" id="IPR036878">
    <property type="entry name" value="Glu_permease_IIB"/>
</dbReference>
<dbReference type="Pfam" id="PF00358">
    <property type="entry name" value="PTS_EIIA_1"/>
    <property type="match status" value="1"/>
</dbReference>
<dbReference type="AlphaFoldDB" id="A0A7G9GP13"/>
<feature type="transmembrane region" description="Helical" evidence="12">
    <location>
        <begin position="438"/>
        <end position="461"/>
    </location>
</feature>
<evidence type="ECO:0000256" key="4">
    <source>
        <dbReference type="ARBA" id="ARBA00022597"/>
    </source>
</evidence>
<dbReference type="Gene3D" id="2.70.70.10">
    <property type="entry name" value="Glucose Permease (Domain IIA)"/>
    <property type="match status" value="1"/>
</dbReference>
<keyword evidence="6" id="KW-0598">Phosphotransferase system</keyword>
<keyword evidence="5" id="KW-0808">Transferase</keyword>
<dbReference type="InterPro" id="IPR003352">
    <property type="entry name" value="PTS_EIIC"/>
</dbReference>
<evidence type="ECO:0000313" key="17">
    <source>
        <dbReference type="Proteomes" id="UP000515856"/>
    </source>
</evidence>
<evidence type="ECO:0000259" key="15">
    <source>
        <dbReference type="PROSITE" id="PS51103"/>
    </source>
</evidence>
<dbReference type="InterPro" id="IPR018113">
    <property type="entry name" value="PTrfase_EIIB_Cys"/>
</dbReference>
<dbReference type="PANTHER" id="PTHR30175">
    <property type="entry name" value="PHOSPHOTRANSFERASE SYSTEM TRANSPORT PROTEIN"/>
    <property type="match status" value="1"/>
</dbReference>
<name>A0A7G9GP13_9FIRM</name>
<dbReference type="InterPro" id="IPR013013">
    <property type="entry name" value="PTS_EIIC_1"/>
</dbReference>
<feature type="transmembrane region" description="Helical" evidence="12">
    <location>
        <begin position="107"/>
        <end position="128"/>
    </location>
</feature>
<keyword evidence="4 16" id="KW-0762">Sugar transport</keyword>
<dbReference type="SUPFAM" id="SSF55604">
    <property type="entry name" value="Glucose permease domain IIB"/>
    <property type="match status" value="1"/>
</dbReference>
<dbReference type="PANTHER" id="PTHR30175:SF7">
    <property type="entry name" value="NEGATIVE REGULATOR OF SACY ACTIVITY"/>
    <property type="match status" value="1"/>
</dbReference>
<sequence length="621" mass="67747">MKDYHRIAQEIIQVVGKDNILSATHCATRLRFMVKDRDAINDKKVEAIEEVKGVFFTSGQYQIILGTGIVNKVYAELETIGLHTVSKKEQEEAVKNQEKGIKKLMRILADIFVPIIPVIAATGLFLGLKGCIFNDNVLALFGADTTQIPTYIQTLVTVLTDTAFAFLPAIITWSAFRVFHGTPVIGLVIGLMLVAPALPNAYAVADPNSGVEAIMAFGFIPLVGCQGSVLTAIVTGWFGATLEKKLRKIMPNVLDLIFTPFFVMLITMLVILLGVGPIMHTIELGMVGIIENLIHLPFGIGGFIIGFTYPLAVITGLHHTYVMIETSLLANTGFNPLITLCAMYGFANVGTCLAFFVKAKKQNIKQTSIGAMLSQLFGISEPVLFGIQLRFNLKPLCIMLFSSGIGAALLSIMNIQSNSYGLAVLPSYLMYIYEGHQLIWYFLISLFSTILCFVLTCLFGIPQEVMVEDTIAEENAYFIAPASGTFVPLENVPDETFAKKMLGDGFAIDLQDEFIISPVAGEVVTAFPDGHAFGIKGKDGMEILIHIGINTVDLQESCFTPLVSLKESVKQGQPIVKVDLKKLKESGKSGMTMIIFTNKDKLQIEAANQITAGNKMHLSFS</sequence>